<feature type="chain" id="PRO_5016111578" evidence="6">
    <location>
        <begin position="19"/>
        <end position="160"/>
    </location>
</feature>
<dbReference type="PRINTS" id="PR01172">
    <property type="entry name" value="BLCTOGLOBULN"/>
</dbReference>
<reference evidence="9" key="1">
    <citation type="submission" date="2025-08" db="UniProtKB">
        <authorList>
            <consortium name="RefSeq"/>
        </authorList>
    </citation>
    <scope>IDENTIFICATION</scope>
</reference>
<protein>
    <submittedName>
        <fullName evidence="9">Glycodelin</fullName>
    </submittedName>
</protein>
<comment type="similarity">
    <text evidence="2 5">Belongs to the calycin superfamily. Lipocalin family.</text>
</comment>
<dbReference type="SUPFAM" id="SSF50814">
    <property type="entry name" value="Lipocalins"/>
    <property type="match status" value="1"/>
</dbReference>
<dbReference type="STRING" id="127582.A0A2Y9E959"/>
<dbReference type="CTD" id="5047"/>
<dbReference type="InterPro" id="IPR002447">
    <property type="entry name" value="Blactoglobulin"/>
</dbReference>
<keyword evidence="3" id="KW-0964">Secreted</keyword>
<dbReference type="InParanoid" id="A0A2Y9E959"/>
<dbReference type="GO" id="GO:0036094">
    <property type="term" value="F:small molecule binding"/>
    <property type="evidence" value="ECO:0007669"/>
    <property type="project" value="InterPro"/>
</dbReference>
<dbReference type="InterPro" id="IPR022272">
    <property type="entry name" value="Lipocalin_CS"/>
</dbReference>
<dbReference type="FunCoup" id="A0A2Y9E959">
    <property type="interactions" value="106"/>
</dbReference>
<comment type="subcellular location">
    <subcellularLocation>
        <location evidence="1">Secreted</location>
    </subcellularLocation>
</comment>
<gene>
    <name evidence="9" type="primary">PAEP</name>
</gene>
<evidence type="ECO:0000259" key="7">
    <source>
        <dbReference type="Pfam" id="PF00061"/>
    </source>
</evidence>
<keyword evidence="6" id="KW-0732">Signal</keyword>
<feature type="signal peptide" evidence="6">
    <location>
        <begin position="1"/>
        <end position="18"/>
    </location>
</feature>
<dbReference type="PRINTS" id="PR00179">
    <property type="entry name" value="LIPOCALIN"/>
</dbReference>
<proteinExistence type="inferred from homology"/>
<evidence type="ECO:0000313" key="8">
    <source>
        <dbReference type="Proteomes" id="UP000248480"/>
    </source>
</evidence>
<dbReference type="PANTHER" id="PTHR11430:SF117">
    <property type="entry name" value="GLYCODELIN"/>
    <property type="match status" value="1"/>
</dbReference>
<dbReference type="Proteomes" id="UP000248480">
    <property type="component" value="Unplaced"/>
</dbReference>
<evidence type="ECO:0000256" key="4">
    <source>
        <dbReference type="ARBA" id="ARBA00023157"/>
    </source>
</evidence>
<dbReference type="GO" id="GO:0005576">
    <property type="term" value="C:extracellular region"/>
    <property type="evidence" value="ECO:0007669"/>
    <property type="project" value="UniProtKB-SubCell"/>
</dbReference>
<accession>A0A2Y9E959</accession>
<keyword evidence="4" id="KW-1015">Disulfide bond</keyword>
<keyword evidence="8" id="KW-1185">Reference proteome</keyword>
<organism evidence="8 9">
    <name type="scientific">Trichechus manatus latirostris</name>
    <name type="common">Florida manatee</name>
    <dbReference type="NCBI Taxonomy" id="127582"/>
    <lineage>
        <taxon>Eukaryota</taxon>
        <taxon>Metazoa</taxon>
        <taxon>Chordata</taxon>
        <taxon>Craniata</taxon>
        <taxon>Vertebrata</taxon>
        <taxon>Euteleostomi</taxon>
        <taxon>Mammalia</taxon>
        <taxon>Eutheria</taxon>
        <taxon>Afrotheria</taxon>
        <taxon>Sirenia</taxon>
        <taxon>Trichechidae</taxon>
        <taxon>Trichechus</taxon>
    </lineage>
</organism>
<dbReference type="GeneID" id="101351641"/>
<feature type="domain" description="Lipocalin/cytosolic fatty-acid binding" evidence="7">
    <location>
        <begin position="34"/>
        <end position="159"/>
    </location>
</feature>
<dbReference type="InterPro" id="IPR012674">
    <property type="entry name" value="Calycin"/>
</dbReference>
<evidence type="ECO:0000256" key="1">
    <source>
        <dbReference type="ARBA" id="ARBA00004613"/>
    </source>
</evidence>
<dbReference type="OrthoDB" id="9835883at2759"/>
<dbReference type="InterPro" id="IPR000566">
    <property type="entry name" value="Lipocln_cytosolic_FA-bd_dom"/>
</dbReference>
<evidence type="ECO:0000256" key="3">
    <source>
        <dbReference type="ARBA" id="ARBA00022525"/>
    </source>
</evidence>
<name>A0A2Y9E959_TRIMA</name>
<dbReference type="PROSITE" id="PS00213">
    <property type="entry name" value="LIPOCALIN"/>
    <property type="match status" value="1"/>
</dbReference>
<dbReference type="InterPro" id="IPR002345">
    <property type="entry name" value="Lipocalin"/>
</dbReference>
<sequence length="160" mass="18231">MKCLLLTLVLALVCSIYAVDIPQSKKDLDIWKLAGIWHSMAMAASDLPLLEMENAPLRVYIKEMRPTTEDKVEVVLLKRDKDACVEVTVVAQKTEDPAVFTVNHLDENKVFMLDTDYKNFLFTCMDSTIAPEQDLVCQYLARTLKVDTNVMEQFKVVLKT</sequence>
<evidence type="ECO:0000313" key="9">
    <source>
        <dbReference type="RefSeq" id="XP_004388754.1"/>
    </source>
</evidence>
<dbReference type="PANTHER" id="PTHR11430">
    <property type="entry name" value="LIPOCALIN"/>
    <property type="match status" value="1"/>
</dbReference>
<evidence type="ECO:0000256" key="5">
    <source>
        <dbReference type="RuleBase" id="RU003695"/>
    </source>
</evidence>
<dbReference type="KEGG" id="tmu:101351641"/>
<dbReference type="Gene3D" id="2.40.128.20">
    <property type="match status" value="1"/>
</dbReference>
<dbReference type="Pfam" id="PF00061">
    <property type="entry name" value="Lipocalin"/>
    <property type="match status" value="1"/>
</dbReference>
<dbReference type="RefSeq" id="XP_004388754.1">
    <property type="nucleotide sequence ID" value="XM_004388697.1"/>
</dbReference>
<dbReference type="AlphaFoldDB" id="A0A2Y9E959"/>
<evidence type="ECO:0000256" key="6">
    <source>
        <dbReference type="SAM" id="SignalP"/>
    </source>
</evidence>
<evidence type="ECO:0000256" key="2">
    <source>
        <dbReference type="ARBA" id="ARBA00006889"/>
    </source>
</evidence>